<dbReference type="GO" id="GO:0006364">
    <property type="term" value="P:rRNA processing"/>
    <property type="evidence" value="ECO:0007669"/>
    <property type="project" value="UniProtKB-KW"/>
</dbReference>
<feature type="domain" description="Rhodanese" evidence="9">
    <location>
        <begin position="199"/>
        <end position="254"/>
    </location>
</feature>
<dbReference type="InterPro" id="IPR041532">
    <property type="entry name" value="RlmI-like_PUA"/>
</dbReference>
<name>A0A410JW71_9BACT</name>
<dbReference type="InterPro" id="IPR001763">
    <property type="entry name" value="Rhodanese-like_dom"/>
</dbReference>
<sequence>MADIAIERISFQLTPSAEREVKKGHPWVFDKGIVKQNKDGQTGAFAVIYDKDRTFVGLGLYDPDSPIRIRMLHRGKPVTIDSDWMKDKISASISARRKLFADGTTTAFRLINGENDGLPGIIADYYEKTLVIKLDSGIWIPYIDLLTSLFDELLKPECVILRLSRSIDIKKIPEKIRDGAVLKGAAPKGAVIFRENGILFEAEPIHGQKTGFFLDQRDNRARVEKYAKNRDVLNVFSYTGGFSLYAARGGASSVISLDVSEPALKAANRNFELNKDDILISECRHSTICMDAFEALTELAKQKKRFSMVIVDPPSFARKQSDAESAVAAYQKLTRLAVGVLDSGGILVSASCSARVTSQIFFDAVSKAAAKAGRPLQIMQKTGHAADHPVGFPEGEYLKCLFAFAK</sequence>
<dbReference type="InterPro" id="IPR015947">
    <property type="entry name" value="PUA-like_sf"/>
</dbReference>
<dbReference type="SMART" id="SM00359">
    <property type="entry name" value="PUA"/>
    <property type="match status" value="1"/>
</dbReference>
<keyword evidence="2" id="KW-0963">Cytoplasm</keyword>
<evidence type="ECO:0000256" key="3">
    <source>
        <dbReference type="ARBA" id="ARBA00022552"/>
    </source>
</evidence>
<dbReference type="PANTHER" id="PTHR42873">
    <property type="entry name" value="RIBOSOMAL RNA LARGE SUBUNIT METHYLTRANSFERASE"/>
    <property type="match status" value="1"/>
</dbReference>
<dbReference type="EMBL" id="CP035108">
    <property type="protein sequence ID" value="QAR32447.1"/>
    <property type="molecule type" value="Genomic_DNA"/>
</dbReference>
<comment type="similarity">
    <text evidence="8">Belongs to the methyltransferase superfamily. RlmI family.</text>
</comment>
<dbReference type="Gene3D" id="2.30.130.10">
    <property type="entry name" value="PUA domain"/>
    <property type="match status" value="1"/>
</dbReference>
<keyword evidence="11" id="KW-1185">Reference proteome</keyword>
<proteinExistence type="inferred from homology"/>
<dbReference type="GO" id="GO:0032259">
    <property type="term" value="P:methylation"/>
    <property type="evidence" value="ECO:0007669"/>
    <property type="project" value="UniProtKB-KW"/>
</dbReference>
<dbReference type="InterPro" id="IPR002478">
    <property type="entry name" value="PUA"/>
</dbReference>
<dbReference type="PROSITE" id="PS50206">
    <property type="entry name" value="RHODANESE_3"/>
    <property type="match status" value="1"/>
</dbReference>
<dbReference type="GO" id="GO:0003723">
    <property type="term" value="F:RNA binding"/>
    <property type="evidence" value="ECO:0007669"/>
    <property type="project" value="UniProtKB-KW"/>
</dbReference>
<evidence type="ECO:0000256" key="2">
    <source>
        <dbReference type="ARBA" id="ARBA00022490"/>
    </source>
</evidence>
<evidence type="ECO:0000256" key="1">
    <source>
        <dbReference type="ARBA" id="ARBA00004496"/>
    </source>
</evidence>
<dbReference type="PANTHER" id="PTHR42873:SF1">
    <property type="entry name" value="S-ADENOSYLMETHIONINE-DEPENDENT METHYLTRANSFERASE DOMAIN-CONTAINING PROTEIN"/>
    <property type="match status" value="1"/>
</dbReference>
<comment type="subcellular location">
    <subcellularLocation>
        <location evidence="1">Cytoplasm</location>
    </subcellularLocation>
</comment>
<dbReference type="Pfam" id="PF10672">
    <property type="entry name" value="Methyltrans_SAM"/>
    <property type="match status" value="1"/>
</dbReference>
<dbReference type="GO" id="GO:0008168">
    <property type="term" value="F:methyltransferase activity"/>
    <property type="evidence" value="ECO:0007669"/>
    <property type="project" value="UniProtKB-KW"/>
</dbReference>
<evidence type="ECO:0000256" key="7">
    <source>
        <dbReference type="ARBA" id="ARBA00022884"/>
    </source>
</evidence>
<dbReference type="AlphaFoldDB" id="A0A410JW71"/>
<dbReference type="CDD" id="cd11572">
    <property type="entry name" value="RlmI_M_like"/>
    <property type="match status" value="1"/>
</dbReference>
<evidence type="ECO:0000313" key="11">
    <source>
        <dbReference type="Proteomes" id="UP000287502"/>
    </source>
</evidence>
<gene>
    <name evidence="10" type="ORF">EP073_03230</name>
</gene>
<dbReference type="SUPFAM" id="SSF53335">
    <property type="entry name" value="S-adenosyl-L-methionine-dependent methyltransferases"/>
    <property type="match status" value="1"/>
</dbReference>
<organism evidence="10 11">
    <name type="scientific">Geovibrio thiophilus</name>
    <dbReference type="NCBI Taxonomy" id="139438"/>
    <lineage>
        <taxon>Bacteria</taxon>
        <taxon>Pseudomonadati</taxon>
        <taxon>Deferribacterota</taxon>
        <taxon>Deferribacteres</taxon>
        <taxon>Deferribacterales</taxon>
        <taxon>Geovibrionaceae</taxon>
        <taxon>Geovibrio</taxon>
    </lineage>
</organism>
<dbReference type="Pfam" id="PF17785">
    <property type="entry name" value="PUA_3"/>
    <property type="match status" value="1"/>
</dbReference>
<dbReference type="CDD" id="cd21153">
    <property type="entry name" value="PUA_RlmI"/>
    <property type="match status" value="1"/>
</dbReference>
<dbReference type="InterPro" id="IPR019614">
    <property type="entry name" value="SAM-dep_methyl-trfase"/>
</dbReference>
<evidence type="ECO:0000256" key="5">
    <source>
        <dbReference type="ARBA" id="ARBA00022679"/>
    </source>
</evidence>
<dbReference type="Gene3D" id="3.40.50.150">
    <property type="entry name" value="Vaccinia Virus protein VP39"/>
    <property type="match status" value="1"/>
</dbReference>
<evidence type="ECO:0000256" key="6">
    <source>
        <dbReference type="ARBA" id="ARBA00022691"/>
    </source>
</evidence>
<protein>
    <submittedName>
        <fullName evidence="10">Class I SAM-dependent rRNA methyltransferase</fullName>
    </submittedName>
</protein>
<dbReference type="Gene3D" id="3.30.750.80">
    <property type="entry name" value="RNA methyltransferase domain (HRMD) like"/>
    <property type="match status" value="1"/>
</dbReference>
<keyword evidence="7" id="KW-0694">RNA-binding</keyword>
<evidence type="ECO:0000313" key="10">
    <source>
        <dbReference type="EMBL" id="QAR32447.1"/>
    </source>
</evidence>
<accession>A0A410JW71</accession>
<dbReference type="InterPro" id="IPR036974">
    <property type="entry name" value="PUA_sf"/>
</dbReference>
<dbReference type="OrthoDB" id="9805492at2"/>
<dbReference type="RefSeq" id="WP_128465734.1">
    <property type="nucleotide sequence ID" value="NZ_CP035108.1"/>
</dbReference>
<evidence type="ECO:0000256" key="8">
    <source>
        <dbReference type="ARBA" id="ARBA00038091"/>
    </source>
</evidence>
<evidence type="ECO:0000259" key="9">
    <source>
        <dbReference type="PROSITE" id="PS50206"/>
    </source>
</evidence>
<dbReference type="PROSITE" id="PS50890">
    <property type="entry name" value="PUA"/>
    <property type="match status" value="1"/>
</dbReference>
<dbReference type="SUPFAM" id="SSF88697">
    <property type="entry name" value="PUA domain-like"/>
    <property type="match status" value="1"/>
</dbReference>
<dbReference type="InterPro" id="IPR029063">
    <property type="entry name" value="SAM-dependent_MTases_sf"/>
</dbReference>
<keyword evidence="5 10" id="KW-0808">Transferase</keyword>
<dbReference type="Proteomes" id="UP000287502">
    <property type="component" value="Chromosome"/>
</dbReference>
<keyword evidence="4 10" id="KW-0489">Methyltransferase</keyword>
<reference evidence="10 11" key="1">
    <citation type="submission" date="2019-01" db="EMBL/GenBank/DDBJ databases">
        <title>Geovibrio thiophilus DSM 11263, complete genome.</title>
        <authorList>
            <person name="Spring S."/>
            <person name="Bunk B."/>
            <person name="Sproer C."/>
        </authorList>
    </citation>
    <scope>NUCLEOTIDE SEQUENCE [LARGE SCALE GENOMIC DNA]</scope>
    <source>
        <strain evidence="10 11">DSM 11263</strain>
    </source>
</reference>
<evidence type="ECO:0000256" key="4">
    <source>
        <dbReference type="ARBA" id="ARBA00022603"/>
    </source>
</evidence>
<keyword evidence="3" id="KW-0698">rRNA processing</keyword>
<dbReference type="KEGG" id="gtl:EP073_03230"/>
<keyword evidence="6" id="KW-0949">S-adenosyl-L-methionine</keyword>
<dbReference type="GO" id="GO:0005737">
    <property type="term" value="C:cytoplasm"/>
    <property type="evidence" value="ECO:0007669"/>
    <property type="project" value="UniProtKB-SubCell"/>
</dbReference>
<dbReference type="CDD" id="cd02440">
    <property type="entry name" value="AdoMet_MTases"/>
    <property type="match status" value="1"/>
</dbReference>